<dbReference type="AlphaFoldDB" id="A0A1H0FUV6"/>
<accession>A0A1H0FUV6</accession>
<dbReference type="EMBL" id="FNIR01000003">
    <property type="protein sequence ID" value="SDN98279.1"/>
    <property type="molecule type" value="Genomic_DNA"/>
</dbReference>
<dbReference type="OrthoDB" id="9805123at2"/>
<evidence type="ECO:0000313" key="4">
    <source>
        <dbReference type="Proteomes" id="UP000199088"/>
    </source>
</evidence>
<dbReference type="Proteomes" id="UP000199088">
    <property type="component" value="Unassembled WGS sequence"/>
</dbReference>
<gene>
    <name evidence="3" type="ORF">SAMN05660199_01030</name>
</gene>
<proteinExistence type="inferred from homology"/>
<keyword evidence="3" id="KW-0378">Hydrolase</keyword>
<feature type="domain" description="Dienelactone hydrolase" evidence="2">
    <location>
        <begin position="34"/>
        <end position="255"/>
    </location>
</feature>
<dbReference type="STRING" id="1052260.SAMN05660199_01030"/>
<sequence>MTSFSPELQRVLDTVPAADVDTSTVPVPADGVELQGYLAAPAGVEGRRPGVLVLHDWSGMTDHVRVRAQMLARLGHVALAGDVFGTAEQPASTEESMALVGRFYGDVELFRARVQANLDALRADPRVDPSRIVVMGYCFGGSGALEAARAGADVRGVVSFHGGLGTSAPAEPGSVTASVLVLTGADDPMVPPSAVEALEDELRTAGAPDWQVVTYSGALHAFAVPGVDAAEQGAAYQDTADRRSWRALQDFLAEVVPV</sequence>
<dbReference type="InterPro" id="IPR029058">
    <property type="entry name" value="AB_hydrolase_fold"/>
</dbReference>
<dbReference type="InterPro" id="IPR050261">
    <property type="entry name" value="FrsA_esterase"/>
</dbReference>
<dbReference type="InterPro" id="IPR002925">
    <property type="entry name" value="Dienelactn_hydro"/>
</dbReference>
<comment type="similarity">
    <text evidence="1">Belongs to the AB hydrolase superfamily.</text>
</comment>
<organism evidence="3 4">
    <name type="scientific">Klenkia soli</name>
    <dbReference type="NCBI Taxonomy" id="1052260"/>
    <lineage>
        <taxon>Bacteria</taxon>
        <taxon>Bacillati</taxon>
        <taxon>Actinomycetota</taxon>
        <taxon>Actinomycetes</taxon>
        <taxon>Geodermatophilales</taxon>
        <taxon>Geodermatophilaceae</taxon>
        <taxon>Klenkia</taxon>
    </lineage>
</organism>
<dbReference type="GO" id="GO:0016787">
    <property type="term" value="F:hydrolase activity"/>
    <property type="evidence" value="ECO:0007669"/>
    <property type="project" value="UniProtKB-KW"/>
</dbReference>
<reference evidence="4" key="1">
    <citation type="submission" date="2016-10" db="EMBL/GenBank/DDBJ databases">
        <authorList>
            <person name="Varghese N."/>
            <person name="Submissions S."/>
        </authorList>
    </citation>
    <scope>NUCLEOTIDE SEQUENCE [LARGE SCALE GENOMIC DNA]</scope>
    <source>
        <strain evidence="4">DSM 45843</strain>
    </source>
</reference>
<evidence type="ECO:0000313" key="3">
    <source>
        <dbReference type="EMBL" id="SDN98279.1"/>
    </source>
</evidence>
<dbReference type="Gene3D" id="3.40.50.1820">
    <property type="entry name" value="alpha/beta hydrolase"/>
    <property type="match status" value="1"/>
</dbReference>
<evidence type="ECO:0000259" key="2">
    <source>
        <dbReference type="Pfam" id="PF01738"/>
    </source>
</evidence>
<dbReference type="PANTHER" id="PTHR22946:SF0">
    <property type="entry name" value="DIENELACTONE HYDROLASE DOMAIN-CONTAINING PROTEIN"/>
    <property type="match status" value="1"/>
</dbReference>
<evidence type="ECO:0000256" key="1">
    <source>
        <dbReference type="ARBA" id="ARBA00008645"/>
    </source>
</evidence>
<dbReference type="PANTHER" id="PTHR22946">
    <property type="entry name" value="DIENELACTONE HYDROLASE DOMAIN-CONTAINING PROTEIN-RELATED"/>
    <property type="match status" value="1"/>
</dbReference>
<name>A0A1H0FUV6_9ACTN</name>
<keyword evidence="4" id="KW-1185">Reference proteome</keyword>
<dbReference type="SUPFAM" id="SSF53474">
    <property type="entry name" value="alpha/beta-Hydrolases"/>
    <property type="match status" value="1"/>
</dbReference>
<dbReference type="RefSeq" id="WP_091240938.1">
    <property type="nucleotide sequence ID" value="NZ_FNIR01000003.1"/>
</dbReference>
<protein>
    <submittedName>
        <fullName evidence="3">Dienelactone hydrolase</fullName>
    </submittedName>
</protein>
<dbReference type="Pfam" id="PF01738">
    <property type="entry name" value="DLH"/>
    <property type="match status" value="1"/>
</dbReference>